<evidence type="ECO:0000259" key="1">
    <source>
        <dbReference type="Pfam" id="PF11984"/>
    </source>
</evidence>
<dbReference type="InterPro" id="IPR014263">
    <property type="entry name" value="Methanolan_biosynth_EpsI"/>
</dbReference>
<name>A0A7C4QLI7_9PLAN</name>
<protein>
    <submittedName>
        <fullName evidence="2">Exosortase-associated EpsI family protein</fullName>
    </submittedName>
</protein>
<sequence>MPVRSLLFMVSVLLASGLVHGRLTDRWGPSRLLSEAGAQLADLPEDIAGWKATHVEVSPHVQKIAGAANIISREYRSPAGDDAVRIMIVCGRPGPVSLHPPTVCFTSRGLRQVGNVETVRWERGEFARCVFADPSAETRFTTYWGWSSDGTRWTAPDQPRFAFAHHPRLYKLYILTAVDTLEGLPAGRREFVEALLSALDWVLL</sequence>
<dbReference type="Pfam" id="PF11984">
    <property type="entry name" value="DUF3485"/>
    <property type="match status" value="1"/>
</dbReference>
<evidence type="ECO:0000313" key="2">
    <source>
        <dbReference type="EMBL" id="HGT38147.1"/>
    </source>
</evidence>
<reference evidence="2" key="1">
    <citation type="journal article" date="2020" name="mSystems">
        <title>Genome- and Community-Level Interaction Insights into Carbon Utilization and Element Cycling Functions of Hydrothermarchaeota in Hydrothermal Sediment.</title>
        <authorList>
            <person name="Zhou Z."/>
            <person name="Liu Y."/>
            <person name="Xu W."/>
            <person name="Pan J."/>
            <person name="Luo Z.H."/>
            <person name="Li M."/>
        </authorList>
    </citation>
    <scope>NUCLEOTIDE SEQUENCE [LARGE SCALE GENOMIC DNA]</scope>
    <source>
        <strain evidence="2">SpSt-508</strain>
    </source>
</reference>
<proteinExistence type="predicted"/>
<dbReference type="AlphaFoldDB" id="A0A7C4QLI7"/>
<feature type="domain" description="Methanolan biosynthesis EpsI" evidence="1">
    <location>
        <begin position="10"/>
        <end position="148"/>
    </location>
</feature>
<accession>A0A7C4QLI7</accession>
<organism evidence="2">
    <name type="scientific">Schlesneria paludicola</name>
    <dbReference type="NCBI Taxonomy" id="360056"/>
    <lineage>
        <taxon>Bacteria</taxon>
        <taxon>Pseudomonadati</taxon>
        <taxon>Planctomycetota</taxon>
        <taxon>Planctomycetia</taxon>
        <taxon>Planctomycetales</taxon>
        <taxon>Planctomycetaceae</taxon>
        <taxon>Schlesneria</taxon>
    </lineage>
</organism>
<gene>
    <name evidence="2" type="ORF">ENS64_02595</name>
</gene>
<dbReference type="EMBL" id="DSVQ01000006">
    <property type="protein sequence ID" value="HGT38147.1"/>
    <property type="molecule type" value="Genomic_DNA"/>
</dbReference>
<comment type="caution">
    <text evidence="2">The sequence shown here is derived from an EMBL/GenBank/DDBJ whole genome shotgun (WGS) entry which is preliminary data.</text>
</comment>